<reference evidence="2" key="1">
    <citation type="submission" date="2023-03" db="EMBL/GenBank/DDBJ databases">
        <title>Massive genome expansion in bonnet fungi (Mycena s.s.) driven by repeated elements and novel gene families across ecological guilds.</title>
        <authorList>
            <consortium name="Lawrence Berkeley National Laboratory"/>
            <person name="Harder C.B."/>
            <person name="Miyauchi S."/>
            <person name="Viragh M."/>
            <person name="Kuo A."/>
            <person name="Thoen E."/>
            <person name="Andreopoulos B."/>
            <person name="Lu D."/>
            <person name="Skrede I."/>
            <person name="Drula E."/>
            <person name="Henrissat B."/>
            <person name="Morin E."/>
            <person name="Kohler A."/>
            <person name="Barry K."/>
            <person name="LaButti K."/>
            <person name="Morin E."/>
            <person name="Salamov A."/>
            <person name="Lipzen A."/>
            <person name="Mereny Z."/>
            <person name="Hegedus B."/>
            <person name="Baldrian P."/>
            <person name="Stursova M."/>
            <person name="Weitz H."/>
            <person name="Taylor A."/>
            <person name="Grigoriev I.V."/>
            <person name="Nagy L.G."/>
            <person name="Martin F."/>
            <person name="Kauserud H."/>
        </authorList>
    </citation>
    <scope>NUCLEOTIDE SEQUENCE</scope>
    <source>
        <strain evidence="2">CBHHK182m</strain>
    </source>
</reference>
<feature type="region of interest" description="Disordered" evidence="1">
    <location>
        <begin position="176"/>
        <end position="205"/>
    </location>
</feature>
<feature type="compositionally biased region" description="Polar residues" evidence="1">
    <location>
        <begin position="192"/>
        <end position="205"/>
    </location>
</feature>
<accession>A0AAD7M8M5</accession>
<protein>
    <submittedName>
        <fullName evidence="2">Uncharacterized protein</fullName>
    </submittedName>
</protein>
<comment type="caution">
    <text evidence="2">The sequence shown here is derived from an EMBL/GenBank/DDBJ whole genome shotgun (WGS) entry which is preliminary data.</text>
</comment>
<dbReference type="EMBL" id="JARKIB010000468">
    <property type="protein sequence ID" value="KAJ7705702.1"/>
    <property type="molecule type" value="Genomic_DNA"/>
</dbReference>
<name>A0AAD7M8M5_9AGAR</name>
<evidence type="ECO:0000313" key="2">
    <source>
        <dbReference type="EMBL" id="KAJ7705702.1"/>
    </source>
</evidence>
<proteinExistence type="predicted"/>
<sequence>MSARKGAAQALAGVDTAWGRAYEESYNVGREGVVRWGTRGFGAMRVGGTRGAALIGFGVQEGGRSSTPLKARLTLGRWGREGGERASWETVGGSSERERQFRGGIVALELVLTSAREGGVREEREAAGGGIYGCGSGCVLRDAGCGRHAEGWVGTGCGRVPVALVVVSRGGRLRESRMPSCSGPRATDRRFTSPSTVHRTTLTSPGHQEFKGIPWKVKENLQECFSCQSNRYPIDAKIEQHHYPLGKTEATAVKKLLGKTLKCLRSNSNPKTRHKGVGEGSWSQRSNEFYASLGQIWPTINQEPESCEELWAGRNLTLSPIVFAQTFQFRIDIRRHPRKLLSQKKEAKINLMRIERNDCAKKLALLECRGFLLMTLQAA</sequence>
<dbReference type="AlphaFoldDB" id="A0AAD7M8M5"/>
<gene>
    <name evidence="2" type="ORF">B0H16DRAFT_1482174</name>
</gene>
<dbReference type="Proteomes" id="UP001215598">
    <property type="component" value="Unassembled WGS sequence"/>
</dbReference>
<evidence type="ECO:0000256" key="1">
    <source>
        <dbReference type="SAM" id="MobiDB-lite"/>
    </source>
</evidence>
<evidence type="ECO:0000313" key="3">
    <source>
        <dbReference type="Proteomes" id="UP001215598"/>
    </source>
</evidence>
<organism evidence="2 3">
    <name type="scientific">Mycena metata</name>
    <dbReference type="NCBI Taxonomy" id="1033252"/>
    <lineage>
        <taxon>Eukaryota</taxon>
        <taxon>Fungi</taxon>
        <taxon>Dikarya</taxon>
        <taxon>Basidiomycota</taxon>
        <taxon>Agaricomycotina</taxon>
        <taxon>Agaricomycetes</taxon>
        <taxon>Agaricomycetidae</taxon>
        <taxon>Agaricales</taxon>
        <taxon>Marasmiineae</taxon>
        <taxon>Mycenaceae</taxon>
        <taxon>Mycena</taxon>
    </lineage>
</organism>
<keyword evidence="3" id="KW-1185">Reference proteome</keyword>